<comment type="caution">
    <text evidence="4">The sequence shown here is derived from an EMBL/GenBank/DDBJ whole genome shotgun (WGS) entry which is preliminary data.</text>
</comment>
<organism evidence="4 5">
    <name type="scientific">Paenibacillus antri</name>
    <dbReference type="NCBI Taxonomy" id="2582848"/>
    <lineage>
        <taxon>Bacteria</taxon>
        <taxon>Bacillati</taxon>
        <taxon>Bacillota</taxon>
        <taxon>Bacilli</taxon>
        <taxon>Bacillales</taxon>
        <taxon>Paenibacillaceae</taxon>
        <taxon>Paenibacillus</taxon>
    </lineage>
</organism>
<gene>
    <name evidence="4" type="ORF">FE782_20435</name>
</gene>
<proteinExistence type="predicted"/>
<keyword evidence="3" id="KW-1133">Transmembrane helix</keyword>
<dbReference type="EMBL" id="VCIW01000015">
    <property type="protein sequence ID" value="TLS50395.1"/>
    <property type="molecule type" value="Genomic_DNA"/>
</dbReference>
<accession>A0A5R9GG66</accession>
<feature type="region of interest" description="Disordered" evidence="2">
    <location>
        <begin position="14"/>
        <end position="33"/>
    </location>
</feature>
<dbReference type="Proteomes" id="UP000309676">
    <property type="component" value="Unassembled WGS sequence"/>
</dbReference>
<keyword evidence="3" id="KW-0472">Membrane</keyword>
<evidence type="ECO:0000313" key="5">
    <source>
        <dbReference type="Proteomes" id="UP000309676"/>
    </source>
</evidence>
<evidence type="ECO:0000256" key="3">
    <source>
        <dbReference type="SAM" id="Phobius"/>
    </source>
</evidence>
<evidence type="ECO:0000256" key="2">
    <source>
        <dbReference type="SAM" id="MobiDB-lite"/>
    </source>
</evidence>
<reference evidence="4 5" key="1">
    <citation type="submission" date="2019-05" db="EMBL/GenBank/DDBJ databases">
        <authorList>
            <person name="Narsing Rao M.P."/>
            <person name="Li W.J."/>
        </authorList>
    </citation>
    <scope>NUCLEOTIDE SEQUENCE [LARGE SCALE GENOMIC DNA]</scope>
    <source>
        <strain evidence="4 5">SYSU_K30003</strain>
    </source>
</reference>
<protein>
    <recommendedName>
        <fullName evidence="6">Cell division protein FtsL</fullName>
    </recommendedName>
</protein>
<feature type="coiled-coil region" evidence="1">
    <location>
        <begin position="67"/>
        <end position="94"/>
    </location>
</feature>
<dbReference type="RefSeq" id="WP_138196105.1">
    <property type="nucleotide sequence ID" value="NZ_VCIW01000015.1"/>
</dbReference>
<keyword evidence="5" id="KW-1185">Reference proteome</keyword>
<name>A0A5R9GG66_9BACL</name>
<dbReference type="AlphaFoldDB" id="A0A5R9GG66"/>
<keyword evidence="1" id="KW-0175">Coiled coil</keyword>
<keyword evidence="3" id="KW-0812">Transmembrane</keyword>
<evidence type="ECO:0008006" key="6">
    <source>
        <dbReference type="Google" id="ProtNLM"/>
    </source>
</evidence>
<dbReference type="OrthoDB" id="2988583at2"/>
<evidence type="ECO:0000313" key="4">
    <source>
        <dbReference type="EMBL" id="TLS50395.1"/>
    </source>
</evidence>
<evidence type="ECO:0000256" key="1">
    <source>
        <dbReference type="SAM" id="Coils"/>
    </source>
</evidence>
<feature type="transmembrane region" description="Helical" evidence="3">
    <location>
        <begin position="44"/>
        <end position="62"/>
    </location>
</feature>
<sequence>MSAYIHGSLALDERRSQPVEPGNKRKPDIKKETRAKTISGAEKLAWIGLVFFVCGVAGIYQFREASKYEMNAEIVKVEREIRALEDESAKLKNEVARLGSPERLIEMGVQLGLAEQGSVPAAQATNETAVALGAAE</sequence>